<dbReference type="RefSeq" id="WP_133494340.1">
    <property type="nucleotide sequence ID" value="NZ_BMLU01000002.1"/>
</dbReference>
<protein>
    <submittedName>
        <fullName evidence="3">Lipopolysaccharide export system protein LptC</fullName>
    </submittedName>
</protein>
<dbReference type="Pfam" id="PF06835">
    <property type="entry name" value="LptC"/>
    <property type="match status" value="1"/>
</dbReference>
<dbReference type="GO" id="GO:0005886">
    <property type="term" value="C:plasma membrane"/>
    <property type="evidence" value="ECO:0007669"/>
    <property type="project" value="InterPro"/>
</dbReference>
<evidence type="ECO:0000256" key="2">
    <source>
        <dbReference type="SAM" id="Phobius"/>
    </source>
</evidence>
<feature type="region of interest" description="Disordered" evidence="1">
    <location>
        <begin position="1"/>
        <end position="20"/>
    </location>
</feature>
<feature type="transmembrane region" description="Helical" evidence="2">
    <location>
        <begin position="32"/>
        <end position="51"/>
    </location>
</feature>
<name>A0A4R6FVR8_9SPHN</name>
<keyword evidence="4" id="KW-1185">Reference proteome</keyword>
<evidence type="ECO:0000256" key="1">
    <source>
        <dbReference type="SAM" id="MobiDB-lite"/>
    </source>
</evidence>
<keyword evidence="2" id="KW-1133">Transmembrane helix</keyword>
<proteinExistence type="predicted"/>
<evidence type="ECO:0000313" key="3">
    <source>
        <dbReference type="EMBL" id="TDN85390.1"/>
    </source>
</evidence>
<dbReference type="AlphaFoldDB" id="A0A4R6FVR8"/>
<dbReference type="EMBL" id="SNWD01000002">
    <property type="protein sequence ID" value="TDN85390.1"/>
    <property type="molecule type" value="Genomic_DNA"/>
</dbReference>
<keyword evidence="2" id="KW-0472">Membrane</keyword>
<comment type="caution">
    <text evidence="3">The sequence shown here is derived from an EMBL/GenBank/DDBJ whole genome shotgun (WGS) entry which is preliminary data.</text>
</comment>
<gene>
    <name evidence="3" type="ORF">EV664_10296</name>
</gene>
<dbReference type="Proteomes" id="UP000295493">
    <property type="component" value="Unassembled WGS sequence"/>
</dbReference>
<dbReference type="GO" id="GO:0015221">
    <property type="term" value="F:lipopolysaccharide transmembrane transporter activity"/>
    <property type="evidence" value="ECO:0007669"/>
    <property type="project" value="InterPro"/>
</dbReference>
<dbReference type="NCBIfam" id="TIGR04409">
    <property type="entry name" value="LptC_YrbK"/>
    <property type="match status" value="1"/>
</dbReference>
<organism evidence="3 4">
    <name type="scientific">Stakelama pacifica</name>
    <dbReference type="NCBI Taxonomy" id="517720"/>
    <lineage>
        <taxon>Bacteria</taxon>
        <taxon>Pseudomonadati</taxon>
        <taxon>Pseudomonadota</taxon>
        <taxon>Alphaproteobacteria</taxon>
        <taxon>Sphingomonadales</taxon>
        <taxon>Sphingomonadaceae</taxon>
        <taxon>Stakelama</taxon>
    </lineage>
</organism>
<dbReference type="InterPro" id="IPR010664">
    <property type="entry name" value="LipoPS_assembly_LptC-rel"/>
</dbReference>
<evidence type="ECO:0000313" key="4">
    <source>
        <dbReference type="Proteomes" id="UP000295493"/>
    </source>
</evidence>
<reference evidence="3 4" key="1">
    <citation type="submission" date="2019-03" db="EMBL/GenBank/DDBJ databases">
        <title>Genomic Encyclopedia of Type Strains, Phase IV (KMG-IV): sequencing the most valuable type-strain genomes for metagenomic binning, comparative biology and taxonomic classification.</title>
        <authorList>
            <person name="Goeker M."/>
        </authorList>
    </citation>
    <scope>NUCLEOTIDE SEQUENCE [LARGE SCALE GENOMIC DNA]</scope>
    <source>
        <strain evidence="3 4">DSM 25059</strain>
    </source>
</reference>
<sequence length="214" mass="23367">MSEIARRTRTARQQWAAPGSPHDKVVATAQKLLPAAVGVLAAFLVIAPLMNDTEMRFILDKRKVEVAKERMKLVSAQYRGEDTKGRSFTLTAGSAVQRSSAEPVVRLNDLSAEIQLPDGPAQLKAGQGHYDMQKDTVSVDGPATFRAENGYKIDTRNAVVDLNQRTMKSDEKVEGTTPLGTFSGDSIQADLQNRTVRLQGNAHLRIAPKQAKGR</sequence>
<dbReference type="OrthoDB" id="7423492at2"/>
<accession>A0A4R6FVR8</accession>
<dbReference type="InterPro" id="IPR026265">
    <property type="entry name" value="LptC"/>
</dbReference>
<dbReference type="Gene3D" id="2.60.450.10">
    <property type="entry name" value="Lipopolysaccharide (LPS) transport protein A like domain"/>
    <property type="match status" value="1"/>
</dbReference>
<keyword evidence="2" id="KW-0812">Transmembrane</keyword>